<name>A0A127Q5V3_9BURK</name>
<dbReference type="Proteomes" id="UP000074561">
    <property type="component" value="Chromosome"/>
</dbReference>
<dbReference type="InterPro" id="IPR029753">
    <property type="entry name" value="D-isomer_DH_CS"/>
</dbReference>
<dbReference type="GO" id="GO:0016618">
    <property type="term" value="F:hydroxypyruvate reductase [NAD(P)H] activity"/>
    <property type="evidence" value="ECO:0007669"/>
    <property type="project" value="TreeGrafter"/>
</dbReference>
<dbReference type="PATRIC" id="fig|279113.9.peg.3041"/>
<proteinExistence type="inferred from homology"/>
<accession>A0A127Q5V3</accession>
<dbReference type="SUPFAM" id="SSF52283">
    <property type="entry name" value="Formate/glycerate dehydrogenase catalytic domain-like"/>
    <property type="match status" value="1"/>
</dbReference>
<dbReference type="PANTHER" id="PTHR10996">
    <property type="entry name" value="2-HYDROXYACID DEHYDROGENASE-RELATED"/>
    <property type="match status" value="1"/>
</dbReference>
<dbReference type="GO" id="GO:0030267">
    <property type="term" value="F:glyoxylate reductase (NADPH) activity"/>
    <property type="evidence" value="ECO:0007669"/>
    <property type="project" value="TreeGrafter"/>
</dbReference>
<keyword evidence="2 3" id="KW-0560">Oxidoreductase</keyword>
<evidence type="ECO:0000259" key="5">
    <source>
        <dbReference type="Pfam" id="PF02826"/>
    </source>
</evidence>
<evidence type="ECO:0000256" key="3">
    <source>
        <dbReference type="RuleBase" id="RU003719"/>
    </source>
</evidence>
<evidence type="ECO:0000256" key="2">
    <source>
        <dbReference type="ARBA" id="ARBA00023002"/>
    </source>
</evidence>
<dbReference type="EMBL" id="CP013234">
    <property type="protein sequence ID" value="AMP05414.1"/>
    <property type="molecule type" value="Genomic_DNA"/>
</dbReference>
<dbReference type="InterPro" id="IPR036291">
    <property type="entry name" value="NAD(P)-bd_dom_sf"/>
</dbReference>
<dbReference type="AlphaFoldDB" id="A0A127Q5V3"/>
<dbReference type="Pfam" id="PF00389">
    <property type="entry name" value="2-Hacid_dh"/>
    <property type="match status" value="1"/>
</dbReference>
<dbReference type="GO" id="GO:0005829">
    <property type="term" value="C:cytosol"/>
    <property type="evidence" value="ECO:0007669"/>
    <property type="project" value="TreeGrafter"/>
</dbReference>
<dbReference type="OrthoDB" id="9805416at2"/>
<evidence type="ECO:0000259" key="4">
    <source>
        <dbReference type="Pfam" id="PF00389"/>
    </source>
</evidence>
<dbReference type="InterPro" id="IPR006140">
    <property type="entry name" value="D-isomer_DH_NAD-bd"/>
</dbReference>
<evidence type="ECO:0000313" key="7">
    <source>
        <dbReference type="Proteomes" id="UP000074561"/>
    </source>
</evidence>
<reference evidence="6 7" key="1">
    <citation type="submission" date="2015-11" db="EMBL/GenBank/DDBJ databases">
        <title>Exploring the genomic traits of fungus-feeding bacterial genus Collimonas.</title>
        <authorList>
            <person name="Song C."/>
            <person name="Schmidt R."/>
            <person name="de Jager V."/>
            <person name="Krzyzanowska D."/>
            <person name="Jongedijk E."/>
            <person name="Cankar K."/>
            <person name="Beekwilder J."/>
            <person name="van Veen A."/>
            <person name="de Boer W."/>
            <person name="van Veen J.A."/>
            <person name="Garbeva P."/>
        </authorList>
    </citation>
    <scope>NUCLEOTIDE SEQUENCE [LARGE SCALE GENOMIC DNA]</scope>
    <source>
        <strain evidence="6 7">Ter91</strain>
    </source>
</reference>
<feature type="domain" description="D-isomer specific 2-hydroxyacid dehydrogenase catalytic" evidence="4">
    <location>
        <begin position="6"/>
        <end position="319"/>
    </location>
</feature>
<dbReference type="CDD" id="cd05301">
    <property type="entry name" value="GDH"/>
    <property type="match status" value="1"/>
</dbReference>
<gene>
    <name evidence="6" type="ORF">CPter91_3077</name>
</gene>
<dbReference type="PANTHER" id="PTHR10996:SF283">
    <property type="entry name" value="GLYOXYLATE_HYDROXYPYRUVATE REDUCTASE B"/>
    <property type="match status" value="1"/>
</dbReference>
<evidence type="ECO:0000313" key="6">
    <source>
        <dbReference type="EMBL" id="AMP05414.1"/>
    </source>
</evidence>
<organism evidence="6 7">
    <name type="scientific">Collimonas pratensis</name>
    <dbReference type="NCBI Taxonomy" id="279113"/>
    <lineage>
        <taxon>Bacteria</taxon>
        <taxon>Pseudomonadati</taxon>
        <taxon>Pseudomonadota</taxon>
        <taxon>Betaproteobacteria</taxon>
        <taxon>Burkholderiales</taxon>
        <taxon>Oxalobacteraceae</taxon>
        <taxon>Collimonas</taxon>
    </lineage>
</organism>
<protein>
    <submittedName>
        <fullName evidence="6">NAD binding domain of 6-phosphogluconate dehydrogenase family protein</fullName>
    </submittedName>
</protein>
<comment type="similarity">
    <text evidence="1 3">Belongs to the D-isomer specific 2-hydroxyacid dehydrogenase family.</text>
</comment>
<dbReference type="InterPro" id="IPR050223">
    <property type="entry name" value="D-isomer_2-hydroxyacid_DH"/>
</dbReference>
<dbReference type="SUPFAM" id="SSF51735">
    <property type="entry name" value="NAD(P)-binding Rossmann-fold domains"/>
    <property type="match status" value="1"/>
</dbReference>
<dbReference type="FunFam" id="3.40.50.720:FF:000462">
    <property type="entry name" value="Glyoxylate reductase (NADP+)"/>
    <property type="match status" value="1"/>
</dbReference>
<dbReference type="RefSeq" id="WP_061941351.1">
    <property type="nucleotide sequence ID" value="NZ_CP013234.1"/>
</dbReference>
<dbReference type="KEGG" id="cpra:CPter91_3077"/>
<dbReference type="Pfam" id="PF02826">
    <property type="entry name" value="2-Hacid_dh_C"/>
    <property type="match status" value="1"/>
</dbReference>
<feature type="domain" description="D-isomer specific 2-hydroxyacid dehydrogenase NAD-binding" evidence="5">
    <location>
        <begin position="108"/>
        <end position="287"/>
    </location>
</feature>
<dbReference type="PROSITE" id="PS00671">
    <property type="entry name" value="D_2_HYDROXYACID_DH_3"/>
    <property type="match status" value="1"/>
</dbReference>
<dbReference type="Gene3D" id="3.40.50.720">
    <property type="entry name" value="NAD(P)-binding Rossmann-like Domain"/>
    <property type="match status" value="2"/>
</dbReference>
<dbReference type="InterPro" id="IPR006139">
    <property type="entry name" value="D-isomer_2_OHA_DH_cat_dom"/>
</dbReference>
<evidence type="ECO:0000256" key="1">
    <source>
        <dbReference type="ARBA" id="ARBA00005854"/>
    </source>
</evidence>
<dbReference type="GO" id="GO:0051287">
    <property type="term" value="F:NAD binding"/>
    <property type="evidence" value="ECO:0007669"/>
    <property type="project" value="InterPro"/>
</dbReference>
<sequence length="321" mass="34377">MQAKIVSYKKLADDVLAMLQRDYQVVQFDGVDAGNRAAFMAQLKDAVGLIGASLKIDAEILDQAPQLKAISTISVGVDQFDPADLRRRGIVLLNTPDVLTETTADTGFALILAAARRVVELADYVKQSRWTHSIGEDCFGSDVHGKTLGIIGMGRIGSAIARRAALGFGMRVLYNNRKPDLAAEAAYAARFTPLGQLLQDADFVCITVPLTPLTRGMIGKAELAQMRSSAILVNISRGSIIDEAALIEALQSGRLRAAGLDVFEREPLPADSPLLRLPNVVALPHIGSATHETRKRMAICAAQNLLDALSGKPTPNVANRA</sequence>
<dbReference type="STRING" id="279113.CPter91_3077"/>